<gene>
    <name evidence="2" type="ORF">K432DRAFT_83213</name>
</gene>
<evidence type="ECO:0000313" key="2">
    <source>
        <dbReference type="EMBL" id="OCK78859.1"/>
    </source>
</evidence>
<proteinExistence type="predicted"/>
<evidence type="ECO:0000313" key="3">
    <source>
        <dbReference type="Proteomes" id="UP000250266"/>
    </source>
</evidence>
<sequence>MSSHGSRNTFKIEDRTVDAFRDEKGKMSKDINRFNPFCTVLSRAPIQRRVQNVITKLAKYEHHSFLSIITIHPNGSANTQPNRYISNLPPAQELATSLLLKPAHQRTTRKRKKSHSYAKHSTRPQQVHNGNCLARRSYRQIIMSMLTRRQSKLSS</sequence>
<name>A0A8E2JEA8_9PEZI</name>
<accession>A0A8E2JEA8</accession>
<dbReference type="EMBL" id="KV745036">
    <property type="protein sequence ID" value="OCK78859.1"/>
    <property type="molecule type" value="Genomic_DNA"/>
</dbReference>
<reference evidence="2 3" key="1">
    <citation type="journal article" date="2016" name="Nat. Commun.">
        <title>Ectomycorrhizal ecology is imprinted in the genome of the dominant symbiotic fungus Cenococcum geophilum.</title>
        <authorList>
            <consortium name="DOE Joint Genome Institute"/>
            <person name="Peter M."/>
            <person name="Kohler A."/>
            <person name="Ohm R.A."/>
            <person name="Kuo A."/>
            <person name="Krutzmann J."/>
            <person name="Morin E."/>
            <person name="Arend M."/>
            <person name="Barry K.W."/>
            <person name="Binder M."/>
            <person name="Choi C."/>
            <person name="Clum A."/>
            <person name="Copeland A."/>
            <person name="Grisel N."/>
            <person name="Haridas S."/>
            <person name="Kipfer T."/>
            <person name="LaButti K."/>
            <person name="Lindquist E."/>
            <person name="Lipzen A."/>
            <person name="Maire R."/>
            <person name="Meier B."/>
            <person name="Mihaltcheva S."/>
            <person name="Molinier V."/>
            <person name="Murat C."/>
            <person name="Poggeler S."/>
            <person name="Quandt C.A."/>
            <person name="Sperisen C."/>
            <person name="Tritt A."/>
            <person name="Tisserant E."/>
            <person name="Crous P.W."/>
            <person name="Henrissat B."/>
            <person name="Nehls U."/>
            <person name="Egli S."/>
            <person name="Spatafora J.W."/>
            <person name="Grigoriev I.V."/>
            <person name="Martin F.M."/>
        </authorList>
    </citation>
    <scope>NUCLEOTIDE SEQUENCE [LARGE SCALE GENOMIC DNA]</scope>
    <source>
        <strain evidence="2 3">CBS 459.81</strain>
    </source>
</reference>
<dbReference type="Proteomes" id="UP000250266">
    <property type="component" value="Unassembled WGS sequence"/>
</dbReference>
<keyword evidence="3" id="KW-1185">Reference proteome</keyword>
<dbReference type="AlphaFoldDB" id="A0A8E2JEA8"/>
<evidence type="ECO:0000256" key="1">
    <source>
        <dbReference type="SAM" id="MobiDB-lite"/>
    </source>
</evidence>
<feature type="compositionally biased region" description="Basic residues" evidence="1">
    <location>
        <begin position="104"/>
        <end position="122"/>
    </location>
</feature>
<feature type="region of interest" description="Disordered" evidence="1">
    <location>
        <begin position="104"/>
        <end position="132"/>
    </location>
</feature>
<organism evidence="2 3">
    <name type="scientific">Lepidopterella palustris CBS 459.81</name>
    <dbReference type="NCBI Taxonomy" id="1314670"/>
    <lineage>
        <taxon>Eukaryota</taxon>
        <taxon>Fungi</taxon>
        <taxon>Dikarya</taxon>
        <taxon>Ascomycota</taxon>
        <taxon>Pezizomycotina</taxon>
        <taxon>Dothideomycetes</taxon>
        <taxon>Pleosporomycetidae</taxon>
        <taxon>Mytilinidiales</taxon>
        <taxon>Argynnaceae</taxon>
        <taxon>Lepidopterella</taxon>
    </lineage>
</organism>
<protein>
    <submittedName>
        <fullName evidence="2">Uncharacterized protein</fullName>
    </submittedName>
</protein>